<feature type="region of interest" description="Disordered" evidence="1">
    <location>
        <begin position="371"/>
        <end position="396"/>
    </location>
</feature>
<dbReference type="EMBL" id="JAUEPP010000004">
    <property type="protein sequence ID" value="KAK3345561.1"/>
    <property type="molecule type" value="Genomic_DNA"/>
</dbReference>
<evidence type="ECO:0000259" key="2">
    <source>
        <dbReference type="PROSITE" id="PS50181"/>
    </source>
</evidence>
<feature type="compositionally biased region" description="Polar residues" evidence="1">
    <location>
        <begin position="1"/>
        <end position="10"/>
    </location>
</feature>
<dbReference type="SUPFAM" id="SSF81383">
    <property type="entry name" value="F-box domain"/>
    <property type="match status" value="1"/>
</dbReference>
<accession>A0AAE0MSS3</accession>
<dbReference type="RefSeq" id="XP_062682174.1">
    <property type="nucleotide sequence ID" value="XM_062828293.1"/>
</dbReference>
<dbReference type="SMART" id="SM00256">
    <property type="entry name" value="FBOX"/>
    <property type="match status" value="1"/>
</dbReference>
<dbReference type="Proteomes" id="UP001278500">
    <property type="component" value="Unassembled WGS sequence"/>
</dbReference>
<feature type="region of interest" description="Disordered" evidence="1">
    <location>
        <begin position="1"/>
        <end position="46"/>
    </location>
</feature>
<dbReference type="InterPro" id="IPR001810">
    <property type="entry name" value="F-box_dom"/>
</dbReference>
<organism evidence="3 4">
    <name type="scientific">Neurospora tetraspora</name>
    <dbReference type="NCBI Taxonomy" id="94610"/>
    <lineage>
        <taxon>Eukaryota</taxon>
        <taxon>Fungi</taxon>
        <taxon>Dikarya</taxon>
        <taxon>Ascomycota</taxon>
        <taxon>Pezizomycotina</taxon>
        <taxon>Sordariomycetes</taxon>
        <taxon>Sordariomycetidae</taxon>
        <taxon>Sordariales</taxon>
        <taxon>Sordariaceae</taxon>
        <taxon>Neurospora</taxon>
    </lineage>
</organism>
<keyword evidence="4" id="KW-1185">Reference proteome</keyword>
<feature type="compositionally biased region" description="Basic residues" evidence="1">
    <location>
        <begin position="79"/>
        <end position="91"/>
    </location>
</feature>
<name>A0AAE0MSS3_9PEZI</name>
<reference evidence="3" key="1">
    <citation type="journal article" date="2023" name="Mol. Phylogenet. Evol.">
        <title>Genome-scale phylogeny and comparative genomics of the fungal order Sordariales.</title>
        <authorList>
            <person name="Hensen N."/>
            <person name="Bonometti L."/>
            <person name="Westerberg I."/>
            <person name="Brannstrom I.O."/>
            <person name="Guillou S."/>
            <person name="Cros-Aarteil S."/>
            <person name="Calhoun S."/>
            <person name="Haridas S."/>
            <person name="Kuo A."/>
            <person name="Mondo S."/>
            <person name="Pangilinan J."/>
            <person name="Riley R."/>
            <person name="LaButti K."/>
            <person name="Andreopoulos B."/>
            <person name="Lipzen A."/>
            <person name="Chen C."/>
            <person name="Yan M."/>
            <person name="Daum C."/>
            <person name="Ng V."/>
            <person name="Clum A."/>
            <person name="Steindorff A."/>
            <person name="Ohm R.A."/>
            <person name="Martin F."/>
            <person name="Silar P."/>
            <person name="Natvig D.O."/>
            <person name="Lalanne C."/>
            <person name="Gautier V."/>
            <person name="Ament-Velasquez S.L."/>
            <person name="Kruys A."/>
            <person name="Hutchinson M.I."/>
            <person name="Powell A.J."/>
            <person name="Barry K."/>
            <person name="Miller A.N."/>
            <person name="Grigoriev I.V."/>
            <person name="Debuchy R."/>
            <person name="Gladieux P."/>
            <person name="Hiltunen Thoren M."/>
            <person name="Johannesson H."/>
        </authorList>
    </citation>
    <scope>NUCLEOTIDE SEQUENCE</scope>
    <source>
        <strain evidence="3">CBS 560.94</strain>
    </source>
</reference>
<dbReference type="PROSITE" id="PS50181">
    <property type="entry name" value="FBOX"/>
    <property type="match status" value="1"/>
</dbReference>
<comment type="caution">
    <text evidence="3">The sequence shown here is derived from an EMBL/GenBank/DDBJ whole genome shotgun (WGS) entry which is preliminary data.</text>
</comment>
<dbReference type="InterPro" id="IPR036047">
    <property type="entry name" value="F-box-like_dom_sf"/>
</dbReference>
<feature type="domain" description="F-box" evidence="2">
    <location>
        <begin position="103"/>
        <end position="151"/>
    </location>
</feature>
<proteinExistence type="predicted"/>
<protein>
    <recommendedName>
        <fullName evidence="2">F-box domain-containing protein</fullName>
    </recommendedName>
</protein>
<feature type="region of interest" description="Disordered" evidence="1">
    <location>
        <begin position="77"/>
        <end position="101"/>
    </location>
</feature>
<dbReference type="GeneID" id="87865447"/>
<feature type="region of interest" description="Disordered" evidence="1">
    <location>
        <begin position="292"/>
        <end position="322"/>
    </location>
</feature>
<evidence type="ECO:0000313" key="4">
    <source>
        <dbReference type="Proteomes" id="UP001278500"/>
    </source>
</evidence>
<dbReference type="Pfam" id="PF00646">
    <property type="entry name" value="F-box"/>
    <property type="match status" value="1"/>
</dbReference>
<evidence type="ECO:0000313" key="3">
    <source>
        <dbReference type="EMBL" id="KAK3345561.1"/>
    </source>
</evidence>
<sequence>MPLCTATSRALQLKMPTTSSTSRSSRTAPSSFSDAGSVNADAGSTTNTKTKVKATVLYDDADADELEPLVDLTQTIPLHSKKTDRKQKRREKKEAKRASTVPPRGMLDLPYELLYDIITLLEPRELFVLCRVNKSLRNFILSQEHLITRDIIAWRYPSLSKCFRLPVLATDLDENAHRALNEAYGDALSPRRVNANYKHVQSPDPSLVCFCYTCRLRWIFLCIIVDFAHWQDDLDNGVQIPMIPRGADPDWNKKLVAEHAQVVVKALHSQLWYGRLLQAHLTSITRSIRRNTANQGNRRSRFRMTPSDVASGTDAFLDRSGPPTVDFPYNRDNYDMLEAFMPSRSWIKDDQKWVYVPADQHERELRLLERQRQEAPPPTAAVSQTPGASVPRSMIF</sequence>
<dbReference type="AlphaFoldDB" id="A0AAE0MSS3"/>
<reference evidence="3" key="2">
    <citation type="submission" date="2023-06" db="EMBL/GenBank/DDBJ databases">
        <authorList>
            <consortium name="Lawrence Berkeley National Laboratory"/>
            <person name="Haridas S."/>
            <person name="Hensen N."/>
            <person name="Bonometti L."/>
            <person name="Westerberg I."/>
            <person name="Brannstrom I.O."/>
            <person name="Guillou S."/>
            <person name="Cros-Aarteil S."/>
            <person name="Calhoun S."/>
            <person name="Kuo A."/>
            <person name="Mondo S."/>
            <person name="Pangilinan J."/>
            <person name="Riley R."/>
            <person name="Labutti K."/>
            <person name="Andreopoulos B."/>
            <person name="Lipzen A."/>
            <person name="Chen C."/>
            <person name="Yanf M."/>
            <person name="Daum C."/>
            <person name="Ng V."/>
            <person name="Clum A."/>
            <person name="Steindorff A."/>
            <person name="Ohm R."/>
            <person name="Martin F."/>
            <person name="Silar P."/>
            <person name="Natvig D."/>
            <person name="Lalanne C."/>
            <person name="Gautier V."/>
            <person name="Ament-Velasquez S.L."/>
            <person name="Kruys A."/>
            <person name="Hutchinson M.I."/>
            <person name="Powell A.J."/>
            <person name="Barry K."/>
            <person name="Miller A.N."/>
            <person name="Grigoriev I.V."/>
            <person name="Debuchy R."/>
            <person name="Gladieux P."/>
            <person name="Thoren M.H."/>
            <person name="Johannesson H."/>
        </authorList>
    </citation>
    <scope>NUCLEOTIDE SEQUENCE</scope>
    <source>
        <strain evidence="3">CBS 560.94</strain>
    </source>
</reference>
<evidence type="ECO:0000256" key="1">
    <source>
        <dbReference type="SAM" id="MobiDB-lite"/>
    </source>
</evidence>
<feature type="compositionally biased region" description="Low complexity" evidence="1">
    <location>
        <begin position="16"/>
        <end position="33"/>
    </location>
</feature>
<gene>
    <name evidence="3" type="ORF">B0H65DRAFT_509233</name>
</gene>